<evidence type="ECO:0000256" key="1">
    <source>
        <dbReference type="SAM" id="MobiDB-lite"/>
    </source>
</evidence>
<dbReference type="AlphaFoldDB" id="A0A9W7EIJ1"/>
<feature type="compositionally biased region" description="Low complexity" evidence="1">
    <location>
        <begin position="319"/>
        <end position="337"/>
    </location>
</feature>
<sequence length="380" mass="41250">MLSSLLSSVTAAPHSAVNTTADALNSANNNPTSNSTSASTTANPSNPNPPTATAKTHKSINEDQNPEDFVFSKTVRANKATAATSIPHELLPTVPSMESTSRKIILNVLENYLKLISCCLNLTRCEVWSENPGGNENFVFISRQTSNPSSTAHSTNSLRPPVINLVCRSVLNGLQLVSCSNPPHPQIIALPLLSMNKVNFILIAQSTKPLTTESQLLLKNFSTCMSSSSLHGFLPVSESKPVEIAAEREHRKTLEDILVQALEMQYDSVSSRRVGDITREEVEKVKGEGGTRRSLDDIMEAVKATTAHALPDGTPHPRTSSSTNLSKVSESTSSTSSQKNDGNLSPLNTEDELLNKYTLEIFSEPGMMETMREIRFTKSR</sequence>
<dbReference type="Proteomes" id="UP001162640">
    <property type="component" value="Unassembled WGS sequence"/>
</dbReference>
<organism evidence="2 3">
    <name type="scientific">Triparma laevis f. inornata</name>
    <dbReference type="NCBI Taxonomy" id="1714386"/>
    <lineage>
        <taxon>Eukaryota</taxon>
        <taxon>Sar</taxon>
        <taxon>Stramenopiles</taxon>
        <taxon>Ochrophyta</taxon>
        <taxon>Bolidophyceae</taxon>
        <taxon>Parmales</taxon>
        <taxon>Triparmaceae</taxon>
        <taxon>Triparma</taxon>
    </lineage>
</organism>
<reference evidence="3" key="1">
    <citation type="journal article" date="2023" name="Commun. Biol.">
        <title>Genome analysis of Parmales, the sister group of diatoms, reveals the evolutionary specialization of diatoms from phago-mixotrophs to photoautotrophs.</title>
        <authorList>
            <person name="Ban H."/>
            <person name="Sato S."/>
            <person name="Yoshikawa S."/>
            <person name="Yamada K."/>
            <person name="Nakamura Y."/>
            <person name="Ichinomiya M."/>
            <person name="Sato N."/>
            <person name="Blanc-Mathieu R."/>
            <person name="Endo H."/>
            <person name="Kuwata A."/>
            <person name="Ogata H."/>
        </authorList>
    </citation>
    <scope>NUCLEOTIDE SEQUENCE [LARGE SCALE GENOMIC DNA]</scope>
</reference>
<comment type="caution">
    <text evidence="2">The sequence shown here is derived from an EMBL/GenBank/DDBJ whole genome shotgun (WGS) entry which is preliminary data.</text>
</comment>
<feature type="region of interest" description="Disordered" evidence="1">
    <location>
        <begin position="306"/>
        <end position="349"/>
    </location>
</feature>
<feature type="compositionally biased region" description="Polar residues" evidence="1">
    <location>
        <begin position="338"/>
        <end position="348"/>
    </location>
</feature>
<dbReference type="EMBL" id="BLQM01000244">
    <property type="protein sequence ID" value="GMH78118.1"/>
    <property type="molecule type" value="Genomic_DNA"/>
</dbReference>
<gene>
    <name evidence="2" type="ORF">TL16_g07676</name>
</gene>
<protein>
    <recommendedName>
        <fullName evidence="4">GAF domain-containing protein</fullName>
    </recommendedName>
</protein>
<proteinExistence type="predicted"/>
<feature type="region of interest" description="Disordered" evidence="1">
    <location>
        <begin position="22"/>
        <end position="65"/>
    </location>
</feature>
<name>A0A9W7EIJ1_9STRA</name>
<evidence type="ECO:0000313" key="2">
    <source>
        <dbReference type="EMBL" id="GMH78118.1"/>
    </source>
</evidence>
<feature type="compositionally biased region" description="Low complexity" evidence="1">
    <location>
        <begin position="25"/>
        <end position="45"/>
    </location>
</feature>
<evidence type="ECO:0000313" key="3">
    <source>
        <dbReference type="Proteomes" id="UP001162640"/>
    </source>
</evidence>
<accession>A0A9W7EIJ1</accession>
<evidence type="ECO:0008006" key="4">
    <source>
        <dbReference type="Google" id="ProtNLM"/>
    </source>
</evidence>